<evidence type="ECO:0000313" key="2">
    <source>
        <dbReference type="EMBL" id="SMX24439.1"/>
    </source>
</evidence>
<dbReference type="OrthoDB" id="7841314at2"/>
<evidence type="ECO:0008006" key="4">
    <source>
        <dbReference type="Google" id="ProtNLM"/>
    </source>
</evidence>
<evidence type="ECO:0000256" key="1">
    <source>
        <dbReference type="SAM" id="SignalP"/>
    </source>
</evidence>
<evidence type="ECO:0000313" key="3">
    <source>
        <dbReference type="Proteomes" id="UP000201838"/>
    </source>
</evidence>
<sequence>MRSPAAKRFCIPLAVMCLVGTPALACTASNRLADLAQTYKTLLQAQDFDDWQAHTARLSDALATTSAAKLGRDLDSEGARADISRIARLFADASALLNSAHGDRGYHAARTLENLVYVDGLLTATGCDEALAETARFREATDPDTTNTAQKPADTSRTAYSSLALLTLIFAAGGAYALRKKGAQEPRTIRLTRSPSSISVLVTVENGAPDLADTADISIGGVRLSWTSAPPPGTALTVDFGETERPARIIWSNAYFAGARFDTRFTDEELTRIRNRTNNP</sequence>
<dbReference type="Proteomes" id="UP000201838">
    <property type="component" value="Unassembled WGS sequence"/>
</dbReference>
<keyword evidence="3" id="KW-1185">Reference proteome</keyword>
<feature type="signal peptide" evidence="1">
    <location>
        <begin position="1"/>
        <end position="25"/>
    </location>
</feature>
<keyword evidence="1" id="KW-0732">Signal</keyword>
<proteinExistence type="predicted"/>
<reference evidence="3" key="1">
    <citation type="submission" date="2017-05" db="EMBL/GenBank/DDBJ databases">
        <authorList>
            <person name="Rodrigo-Torres L."/>
            <person name="Arahal R. D."/>
            <person name="Lucena T."/>
        </authorList>
    </citation>
    <scope>NUCLEOTIDE SEQUENCE [LARGE SCALE GENOMIC DNA]</scope>
    <source>
        <strain evidence="3">CECT 8489</strain>
    </source>
</reference>
<gene>
    <name evidence="2" type="ORF">BOA8489_02564</name>
</gene>
<accession>A0A238J132</accession>
<dbReference type="EMBL" id="FXXQ01000008">
    <property type="protein sequence ID" value="SMX24439.1"/>
    <property type="molecule type" value="Genomic_DNA"/>
</dbReference>
<name>A0A238J132_9RHOB</name>
<protein>
    <recommendedName>
        <fullName evidence="4">PilZ domain-containing protein</fullName>
    </recommendedName>
</protein>
<dbReference type="RefSeq" id="WP_093974392.1">
    <property type="nucleotide sequence ID" value="NZ_FXXQ01000008.1"/>
</dbReference>
<dbReference type="AlphaFoldDB" id="A0A238J132"/>
<organism evidence="2 3">
    <name type="scientific">Boseongicola aestuarii</name>
    <dbReference type="NCBI Taxonomy" id="1470561"/>
    <lineage>
        <taxon>Bacteria</taxon>
        <taxon>Pseudomonadati</taxon>
        <taxon>Pseudomonadota</taxon>
        <taxon>Alphaproteobacteria</taxon>
        <taxon>Rhodobacterales</taxon>
        <taxon>Paracoccaceae</taxon>
        <taxon>Boseongicola</taxon>
    </lineage>
</organism>
<feature type="chain" id="PRO_5012353455" description="PilZ domain-containing protein" evidence="1">
    <location>
        <begin position="26"/>
        <end position="280"/>
    </location>
</feature>